<evidence type="ECO:0000256" key="4">
    <source>
        <dbReference type="ARBA" id="ARBA00012438"/>
    </source>
</evidence>
<dbReference type="InterPro" id="IPR038318">
    <property type="entry name" value="KdpD_sf"/>
</dbReference>
<dbReference type="SUPFAM" id="SSF55874">
    <property type="entry name" value="ATPase domain of HSP90 chaperone/DNA topoisomerase II/histidine kinase"/>
    <property type="match status" value="1"/>
</dbReference>
<dbReference type="Pfam" id="PF02518">
    <property type="entry name" value="HATPase_c"/>
    <property type="match status" value="1"/>
</dbReference>
<evidence type="ECO:0000256" key="8">
    <source>
        <dbReference type="ARBA" id="ARBA00022741"/>
    </source>
</evidence>
<sequence>MSAYRRHRPGNVEDGAVSGEHTPTRRERVLVAVTGGPESETLIRRGARIAARTGAELMVAHVVTDIDDPAVSAARHDELLALITELGATMHELVADDVPAALLTLARNAEVTQLVIGTSRRPGWAHALSPGIGTSVIQRSGPIDVHMVSHTEARRALRPPTLDPGLRRISVWVAAVVVPSAVCALITVALDHILGTGGKTALFFIGVLIVALAGGVAPAAVSAVLSSLLLNYFLTDPRQSFTIAEPDAVVTEVVLLLVALAVAILVDRSVKRAREAGRATREARLLTVFAGSVLRGADPAGLLERVRETYGQRSVSLLRRRDADTRVVACVGEKPCPSLESADTAIAVGDDEFWMLLSGHRLDRRDREVLGAVANQAAALVRQHELSAEASRAEALAQADELRRALLSAVSHDLRTPLAAAKAASSSLRTGDVGFSPADTEELLATVDESIDQLSALVGNLLDSSRLAAGVIRPTRHRVYLEEVVQRALVSIGKGATGFARPGIDRVVVDVGDVVALADAGLLERVLANLIDNALRYAPTGEIRVDAEQRDDRVHISVRDTGPGVAAGTEAQIFGSFQRLGDNDNTSGVGLGLSVARGFVEAMGGTVAAENNPGGGLTMTVDLAAPTQAAATQERQR</sequence>
<feature type="region of interest" description="Disordered" evidence="14">
    <location>
        <begin position="1"/>
        <end position="26"/>
    </location>
</feature>
<keyword evidence="8" id="KW-0547">Nucleotide-binding</keyword>
<accession>A0AA91SQH0</accession>
<keyword evidence="9 17" id="KW-0418">Kinase</keyword>
<dbReference type="InterPro" id="IPR036890">
    <property type="entry name" value="HATPase_C_sf"/>
</dbReference>
<dbReference type="InterPro" id="IPR036097">
    <property type="entry name" value="HisK_dim/P_sf"/>
</dbReference>
<dbReference type="InterPro" id="IPR006016">
    <property type="entry name" value="UspA"/>
</dbReference>
<keyword evidence="12" id="KW-0902">Two-component regulatory system</keyword>
<dbReference type="InterPro" id="IPR004358">
    <property type="entry name" value="Sig_transdc_His_kin-like_C"/>
</dbReference>
<dbReference type="GO" id="GO:0005524">
    <property type="term" value="F:ATP binding"/>
    <property type="evidence" value="ECO:0007669"/>
    <property type="project" value="UniProtKB-KW"/>
</dbReference>
<organism evidence="17 18">
    <name type="scientific">Mycolicibacillus koreensis</name>
    <dbReference type="NCBI Taxonomy" id="1069220"/>
    <lineage>
        <taxon>Bacteria</taxon>
        <taxon>Bacillati</taxon>
        <taxon>Actinomycetota</taxon>
        <taxon>Actinomycetes</taxon>
        <taxon>Mycobacteriales</taxon>
        <taxon>Mycobacteriaceae</taxon>
        <taxon>Mycolicibacillus</taxon>
    </lineage>
</organism>
<evidence type="ECO:0000313" key="17">
    <source>
        <dbReference type="EMBL" id="OSC31444.1"/>
    </source>
</evidence>
<protein>
    <recommendedName>
        <fullName evidence="4">histidine kinase</fullName>
        <ecNumber evidence="4">2.7.13.3</ecNumber>
    </recommendedName>
</protein>
<comment type="catalytic activity">
    <reaction evidence="1">
        <text>ATP + protein L-histidine = ADP + protein N-phospho-L-histidine.</text>
        <dbReference type="EC" id="2.7.13.3"/>
    </reaction>
</comment>
<proteinExistence type="predicted"/>
<dbReference type="InterPro" id="IPR003661">
    <property type="entry name" value="HisK_dim/P_dom"/>
</dbReference>
<dbReference type="InterPro" id="IPR025201">
    <property type="entry name" value="KdpD_TM"/>
</dbReference>
<evidence type="ECO:0000313" key="18">
    <source>
        <dbReference type="Proteomes" id="UP000193577"/>
    </source>
</evidence>
<evidence type="ECO:0000256" key="9">
    <source>
        <dbReference type="ARBA" id="ARBA00022777"/>
    </source>
</evidence>
<keyword evidence="10" id="KW-0067">ATP-binding</keyword>
<dbReference type="GO" id="GO:0000155">
    <property type="term" value="F:phosphorelay sensor kinase activity"/>
    <property type="evidence" value="ECO:0007669"/>
    <property type="project" value="InterPro"/>
</dbReference>
<dbReference type="CDD" id="cd00082">
    <property type="entry name" value="HisKA"/>
    <property type="match status" value="1"/>
</dbReference>
<dbReference type="InterPro" id="IPR014729">
    <property type="entry name" value="Rossmann-like_a/b/a_fold"/>
</dbReference>
<keyword evidence="11 15" id="KW-1133">Transmembrane helix</keyword>
<dbReference type="Pfam" id="PF00512">
    <property type="entry name" value="HisKA"/>
    <property type="match status" value="1"/>
</dbReference>
<evidence type="ECO:0000256" key="15">
    <source>
        <dbReference type="SAM" id="Phobius"/>
    </source>
</evidence>
<keyword evidence="18" id="KW-1185">Reference proteome</keyword>
<dbReference type="InterPro" id="IPR003594">
    <property type="entry name" value="HATPase_dom"/>
</dbReference>
<evidence type="ECO:0000256" key="13">
    <source>
        <dbReference type="ARBA" id="ARBA00023136"/>
    </source>
</evidence>
<dbReference type="SUPFAM" id="SSF47384">
    <property type="entry name" value="Homodimeric domain of signal transducing histidine kinase"/>
    <property type="match status" value="1"/>
</dbReference>
<dbReference type="AlphaFoldDB" id="A0AA91SQH0"/>
<dbReference type="Gene3D" id="3.30.565.10">
    <property type="entry name" value="Histidine kinase-like ATPase, C-terminal domain"/>
    <property type="match status" value="1"/>
</dbReference>
<dbReference type="Gene3D" id="1.20.120.620">
    <property type="entry name" value="Backbone structure of the membrane domain of e. Coli histidine kinase receptor kdpd"/>
    <property type="match status" value="1"/>
</dbReference>
<dbReference type="EMBL" id="NCXO01000044">
    <property type="protein sequence ID" value="OSC31444.1"/>
    <property type="molecule type" value="Genomic_DNA"/>
</dbReference>
<dbReference type="SMART" id="SM00388">
    <property type="entry name" value="HisKA"/>
    <property type="match status" value="1"/>
</dbReference>
<dbReference type="InterPro" id="IPR005467">
    <property type="entry name" value="His_kinase_dom"/>
</dbReference>
<dbReference type="Gene3D" id="1.10.287.130">
    <property type="match status" value="1"/>
</dbReference>
<reference evidence="17 18" key="1">
    <citation type="submission" date="2017-04" db="EMBL/GenBank/DDBJ databases">
        <title>The new phylogeny of genus Mycobacterium.</title>
        <authorList>
            <person name="Tortoli E."/>
            <person name="Trovato A."/>
            <person name="Cirillo D.M."/>
        </authorList>
    </citation>
    <scope>NUCLEOTIDE SEQUENCE [LARGE SCALE GENOMIC DNA]</scope>
    <source>
        <strain evidence="17 18">KCTC 19819</strain>
    </source>
</reference>
<dbReference type="PROSITE" id="PS50109">
    <property type="entry name" value="HIS_KIN"/>
    <property type="match status" value="1"/>
</dbReference>
<evidence type="ECO:0000256" key="3">
    <source>
        <dbReference type="ARBA" id="ARBA00004236"/>
    </source>
</evidence>
<comment type="subcellular location">
    <subcellularLocation>
        <location evidence="3">Cell membrane</location>
    </subcellularLocation>
    <subcellularLocation>
        <location evidence="2">Membrane</location>
        <topology evidence="2">Multi-pass membrane protein</topology>
    </subcellularLocation>
</comment>
<keyword evidence="7 15" id="KW-0812">Transmembrane</keyword>
<dbReference type="PANTHER" id="PTHR45569:SF1">
    <property type="entry name" value="SENSOR PROTEIN KDPD"/>
    <property type="match status" value="1"/>
</dbReference>
<dbReference type="CDD" id="cd00075">
    <property type="entry name" value="HATPase"/>
    <property type="match status" value="1"/>
</dbReference>
<keyword evidence="6" id="KW-0808">Transferase</keyword>
<dbReference type="EC" id="2.7.13.3" evidence="4"/>
<dbReference type="PRINTS" id="PR00344">
    <property type="entry name" value="BCTRLSENSOR"/>
</dbReference>
<evidence type="ECO:0000256" key="6">
    <source>
        <dbReference type="ARBA" id="ARBA00022679"/>
    </source>
</evidence>
<dbReference type="Gene3D" id="3.40.50.620">
    <property type="entry name" value="HUPs"/>
    <property type="match status" value="1"/>
</dbReference>
<feature type="transmembrane region" description="Helical" evidence="15">
    <location>
        <begin position="248"/>
        <end position="266"/>
    </location>
</feature>
<dbReference type="Pfam" id="PF13493">
    <property type="entry name" value="DUF4118"/>
    <property type="match status" value="1"/>
</dbReference>
<evidence type="ECO:0000256" key="14">
    <source>
        <dbReference type="SAM" id="MobiDB-lite"/>
    </source>
</evidence>
<gene>
    <name evidence="17" type="ORF">B8W67_16255</name>
</gene>
<evidence type="ECO:0000256" key="12">
    <source>
        <dbReference type="ARBA" id="ARBA00023012"/>
    </source>
</evidence>
<feature type="domain" description="Histidine kinase" evidence="16">
    <location>
        <begin position="409"/>
        <end position="627"/>
    </location>
</feature>
<evidence type="ECO:0000259" key="16">
    <source>
        <dbReference type="PROSITE" id="PS50109"/>
    </source>
</evidence>
<name>A0AA91SQH0_9MYCO</name>
<dbReference type="SMART" id="SM00387">
    <property type="entry name" value="HATPase_c"/>
    <property type="match status" value="1"/>
</dbReference>
<dbReference type="GO" id="GO:0005886">
    <property type="term" value="C:plasma membrane"/>
    <property type="evidence" value="ECO:0007669"/>
    <property type="project" value="UniProtKB-SubCell"/>
</dbReference>
<evidence type="ECO:0000256" key="5">
    <source>
        <dbReference type="ARBA" id="ARBA00022553"/>
    </source>
</evidence>
<dbReference type="SUPFAM" id="SSF52402">
    <property type="entry name" value="Adenine nucleotide alpha hydrolases-like"/>
    <property type="match status" value="1"/>
</dbReference>
<dbReference type="Pfam" id="PF00582">
    <property type="entry name" value="Usp"/>
    <property type="match status" value="1"/>
</dbReference>
<dbReference type="PANTHER" id="PTHR45569">
    <property type="entry name" value="SENSOR PROTEIN KDPD"/>
    <property type="match status" value="1"/>
</dbReference>
<evidence type="ECO:0000256" key="10">
    <source>
        <dbReference type="ARBA" id="ARBA00022840"/>
    </source>
</evidence>
<keyword evidence="13 15" id="KW-0472">Membrane</keyword>
<comment type="caution">
    <text evidence="17">The sequence shown here is derived from an EMBL/GenBank/DDBJ whole genome shotgun (WGS) entry which is preliminary data.</text>
</comment>
<dbReference type="Proteomes" id="UP000193577">
    <property type="component" value="Unassembled WGS sequence"/>
</dbReference>
<evidence type="ECO:0000256" key="2">
    <source>
        <dbReference type="ARBA" id="ARBA00004141"/>
    </source>
</evidence>
<keyword evidence="5" id="KW-0597">Phosphoprotein</keyword>
<evidence type="ECO:0000256" key="11">
    <source>
        <dbReference type="ARBA" id="ARBA00022989"/>
    </source>
</evidence>
<feature type="transmembrane region" description="Helical" evidence="15">
    <location>
        <begin position="202"/>
        <end position="228"/>
    </location>
</feature>
<feature type="transmembrane region" description="Helical" evidence="15">
    <location>
        <begin position="169"/>
        <end position="190"/>
    </location>
</feature>
<dbReference type="InterPro" id="IPR052023">
    <property type="entry name" value="Histidine_kinase_KdpD"/>
</dbReference>
<evidence type="ECO:0000256" key="1">
    <source>
        <dbReference type="ARBA" id="ARBA00000085"/>
    </source>
</evidence>
<evidence type="ECO:0000256" key="7">
    <source>
        <dbReference type="ARBA" id="ARBA00022692"/>
    </source>
</evidence>